<keyword evidence="1" id="KW-0732">Signal</keyword>
<keyword evidence="3" id="KW-1185">Reference proteome</keyword>
<dbReference type="EMBL" id="JAAMPU010000099">
    <property type="protein sequence ID" value="NMH27214.1"/>
    <property type="molecule type" value="Genomic_DNA"/>
</dbReference>
<name>A0A972FPV4_9FLAO</name>
<evidence type="ECO:0000313" key="3">
    <source>
        <dbReference type="Proteomes" id="UP000712080"/>
    </source>
</evidence>
<feature type="signal peptide" evidence="1">
    <location>
        <begin position="1"/>
        <end position="18"/>
    </location>
</feature>
<accession>A0A972FPV4</accession>
<gene>
    <name evidence="2" type="ORF">G6047_04150</name>
</gene>
<protein>
    <submittedName>
        <fullName evidence="2">Uncharacterized protein</fullName>
    </submittedName>
</protein>
<comment type="caution">
    <text evidence="2">The sequence shown here is derived from an EMBL/GenBank/DDBJ whole genome shotgun (WGS) entry which is preliminary data.</text>
</comment>
<reference evidence="2" key="1">
    <citation type="submission" date="2020-02" db="EMBL/GenBank/DDBJ databases">
        <title>Flavobacterium sp. genome.</title>
        <authorList>
            <person name="Jung H.S."/>
            <person name="Baek J.H."/>
            <person name="Jeon C.O."/>
        </authorList>
    </citation>
    <scope>NUCLEOTIDE SEQUENCE</scope>
    <source>
        <strain evidence="2">SE-s28</strain>
    </source>
</reference>
<feature type="chain" id="PRO_5037685622" evidence="1">
    <location>
        <begin position="19"/>
        <end position="326"/>
    </location>
</feature>
<dbReference type="RefSeq" id="WP_169526220.1">
    <property type="nucleotide sequence ID" value="NZ_JAAMPU010000099.1"/>
</dbReference>
<dbReference type="Proteomes" id="UP000712080">
    <property type="component" value="Unassembled WGS sequence"/>
</dbReference>
<dbReference type="AlphaFoldDB" id="A0A972FPV4"/>
<evidence type="ECO:0000313" key="2">
    <source>
        <dbReference type="EMBL" id="NMH27214.1"/>
    </source>
</evidence>
<evidence type="ECO:0000256" key="1">
    <source>
        <dbReference type="SAM" id="SignalP"/>
    </source>
</evidence>
<proteinExistence type="predicted"/>
<sequence length="326" mass="36768">MKKLSILLLLVFSVTSQAQLGAWMDKKADQKAAKARANAPDKPTDGVTSPMHQKYMGKVVFCATEDGLMKAKEDETKFTNKFTLGDPLVFRVYMANSLGNYLKSQQFNGTHGRYWLQFTLDDTTVFKEWLDTRAFSEEEKNKWTTWKGALKSPDGENFLGIMQFNAFVKENEAKLMPGDHKLKIEILPYQDYPEPFTGPVVATGELTMTVKNSVVDKNDARACLPKAVMTDKALEAKILAAFKAQGWKEVPKEVRITSKWTIVRNEYTGVILSRYVEAYIGSTRDGKCLKQSFNFHQDHDGSGFMDDVYLKGIGSQYDIPCGCMKP</sequence>
<organism evidence="2 3">
    <name type="scientific">Flavobacterium silvaticum</name>
    <dbReference type="NCBI Taxonomy" id="1852020"/>
    <lineage>
        <taxon>Bacteria</taxon>
        <taxon>Pseudomonadati</taxon>
        <taxon>Bacteroidota</taxon>
        <taxon>Flavobacteriia</taxon>
        <taxon>Flavobacteriales</taxon>
        <taxon>Flavobacteriaceae</taxon>
        <taxon>Flavobacterium</taxon>
    </lineage>
</organism>